<gene>
    <name evidence="11" type="ORF">HHI36_022019</name>
</gene>
<dbReference type="GO" id="GO:0016757">
    <property type="term" value="F:glycosyltransferase activity"/>
    <property type="evidence" value="ECO:0007669"/>
    <property type="project" value="UniProtKB-KW"/>
</dbReference>
<evidence type="ECO:0000256" key="6">
    <source>
        <dbReference type="ARBA" id="ARBA00022968"/>
    </source>
</evidence>
<evidence type="ECO:0000256" key="7">
    <source>
        <dbReference type="ARBA" id="ARBA00022989"/>
    </source>
</evidence>
<evidence type="ECO:0000256" key="8">
    <source>
        <dbReference type="ARBA" id="ARBA00023034"/>
    </source>
</evidence>
<evidence type="ECO:0000313" key="12">
    <source>
        <dbReference type="Proteomes" id="UP001516400"/>
    </source>
</evidence>
<organism evidence="11 12">
    <name type="scientific">Cryptolaemus montrouzieri</name>
    <dbReference type="NCBI Taxonomy" id="559131"/>
    <lineage>
        <taxon>Eukaryota</taxon>
        <taxon>Metazoa</taxon>
        <taxon>Ecdysozoa</taxon>
        <taxon>Arthropoda</taxon>
        <taxon>Hexapoda</taxon>
        <taxon>Insecta</taxon>
        <taxon>Pterygota</taxon>
        <taxon>Neoptera</taxon>
        <taxon>Endopterygota</taxon>
        <taxon>Coleoptera</taxon>
        <taxon>Polyphaga</taxon>
        <taxon>Cucujiformia</taxon>
        <taxon>Coccinelloidea</taxon>
        <taxon>Coccinellidae</taxon>
        <taxon>Scymninae</taxon>
        <taxon>Scymnini</taxon>
        <taxon>Cryptolaemus</taxon>
    </lineage>
</organism>
<dbReference type="InterPro" id="IPR002659">
    <property type="entry name" value="Glyco_trans_31"/>
</dbReference>
<evidence type="ECO:0000256" key="2">
    <source>
        <dbReference type="ARBA" id="ARBA00008661"/>
    </source>
</evidence>
<dbReference type="Pfam" id="PF01762">
    <property type="entry name" value="Galactosyl_T"/>
    <property type="match status" value="1"/>
</dbReference>
<dbReference type="GO" id="GO:0000139">
    <property type="term" value="C:Golgi membrane"/>
    <property type="evidence" value="ECO:0007669"/>
    <property type="project" value="UniProtKB-SubCell"/>
</dbReference>
<dbReference type="Proteomes" id="UP001516400">
    <property type="component" value="Unassembled WGS sequence"/>
</dbReference>
<dbReference type="PANTHER" id="PTHR11214:SF235">
    <property type="entry name" value="HEXOSYLTRANSFERASE"/>
    <property type="match status" value="1"/>
</dbReference>
<sequence>MGLKWVNQYCNTTQFVIKMDDDIIVNMMKVLDLLKKFNDKENFIGGYVLKGLQAKRERANKWFVTKEEYPMDIYPPFVSGWFYVTTPTLCKKIEQLSYAEKYFWIDDVFVTGILTQKIHVKMYDLKEYFTDHPEYFQCCMNDLTKYKFDCDILVGPNGGRTDLFYEFNKAFSICTQGNCLERPSPVSKSCYYNSKSLNLGKGSGVISTYKLI</sequence>
<evidence type="ECO:0000313" key="11">
    <source>
        <dbReference type="EMBL" id="KAL3271542.1"/>
    </source>
</evidence>
<comment type="similarity">
    <text evidence="2 10">Belongs to the glycosyltransferase 31 family.</text>
</comment>
<keyword evidence="6" id="KW-0735">Signal-anchor</keyword>
<comment type="subcellular location">
    <subcellularLocation>
        <location evidence="1 10">Golgi apparatus membrane</location>
        <topology evidence="1 10">Single-pass type II membrane protein</topology>
    </subcellularLocation>
</comment>
<keyword evidence="4" id="KW-0808">Transferase</keyword>
<dbReference type="EC" id="2.4.1.-" evidence="10"/>
<keyword evidence="7" id="KW-1133">Transmembrane helix</keyword>
<keyword evidence="9" id="KW-0472">Membrane</keyword>
<keyword evidence="5" id="KW-0812">Transmembrane</keyword>
<dbReference type="Gene3D" id="3.90.550.50">
    <property type="match status" value="1"/>
</dbReference>
<evidence type="ECO:0000256" key="5">
    <source>
        <dbReference type="ARBA" id="ARBA00022692"/>
    </source>
</evidence>
<dbReference type="PANTHER" id="PTHR11214">
    <property type="entry name" value="BETA-1,3-N-ACETYLGLUCOSAMINYLTRANSFERASE"/>
    <property type="match status" value="1"/>
</dbReference>
<evidence type="ECO:0000256" key="10">
    <source>
        <dbReference type="RuleBase" id="RU363063"/>
    </source>
</evidence>
<evidence type="ECO:0000256" key="9">
    <source>
        <dbReference type="ARBA" id="ARBA00023136"/>
    </source>
</evidence>
<keyword evidence="12" id="KW-1185">Reference proteome</keyword>
<protein>
    <recommendedName>
        <fullName evidence="10">Hexosyltransferase</fullName>
        <ecNumber evidence="10">2.4.1.-</ecNumber>
    </recommendedName>
</protein>
<dbReference type="AlphaFoldDB" id="A0ABD2MZG7"/>
<comment type="caution">
    <text evidence="11">The sequence shown here is derived from an EMBL/GenBank/DDBJ whole genome shotgun (WGS) entry which is preliminary data.</text>
</comment>
<name>A0ABD2MZG7_9CUCU</name>
<accession>A0ABD2MZG7</accession>
<proteinExistence type="inferred from homology"/>
<evidence type="ECO:0000256" key="3">
    <source>
        <dbReference type="ARBA" id="ARBA00022676"/>
    </source>
</evidence>
<reference evidence="11 12" key="1">
    <citation type="journal article" date="2021" name="BMC Biol.">
        <title>Horizontally acquired antibacterial genes associated with adaptive radiation of ladybird beetles.</title>
        <authorList>
            <person name="Li H.S."/>
            <person name="Tang X.F."/>
            <person name="Huang Y.H."/>
            <person name="Xu Z.Y."/>
            <person name="Chen M.L."/>
            <person name="Du X.Y."/>
            <person name="Qiu B.Y."/>
            <person name="Chen P.T."/>
            <person name="Zhang W."/>
            <person name="Slipinski A."/>
            <person name="Escalona H.E."/>
            <person name="Waterhouse R.M."/>
            <person name="Zwick A."/>
            <person name="Pang H."/>
        </authorList>
    </citation>
    <scope>NUCLEOTIDE SEQUENCE [LARGE SCALE GENOMIC DNA]</scope>
    <source>
        <strain evidence="11">SYSU2018</strain>
    </source>
</reference>
<evidence type="ECO:0000256" key="4">
    <source>
        <dbReference type="ARBA" id="ARBA00022679"/>
    </source>
</evidence>
<evidence type="ECO:0000256" key="1">
    <source>
        <dbReference type="ARBA" id="ARBA00004323"/>
    </source>
</evidence>
<keyword evidence="3 10" id="KW-0328">Glycosyltransferase</keyword>
<dbReference type="EMBL" id="JABFTP020000042">
    <property type="protein sequence ID" value="KAL3271542.1"/>
    <property type="molecule type" value="Genomic_DNA"/>
</dbReference>
<keyword evidence="8 10" id="KW-0333">Golgi apparatus</keyword>